<reference evidence="1 2" key="3">
    <citation type="journal article" date="2008" name="FEMS Microbiol. Ecol.">
        <title>Identification and characterization of genes underlying chitinolysis in Collimonas fungivorans Ter331.</title>
        <authorList>
            <person name="Fritsche K."/>
            <person name="de Boer W."/>
            <person name="Gerards S."/>
            <person name="van den Berg M."/>
            <person name="van Veen J.A."/>
            <person name="Leveau J.H."/>
        </authorList>
    </citation>
    <scope>NUCLEOTIDE SEQUENCE [LARGE SCALE GENOMIC DNA]</scope>
    <source>
        <strain evidence="1 2">Ter331</strain>
    </source>
</reference>
<dbReference type="KEGG" id="cfu:CFU_4329"/>
<sequence length="337" mass="35622">MFAGAKSFPRMKRRAVRCIVSGTGPQFRCGRKNTGCNCQAANRTRNDVSTCSGILSRLLMAIAMSLHLSSHQRSAGSTAMAVSIAAILPEADVEATISALFNPGGAIARFGSVREMADLLHARLDTSCDAAGGKGLAAGRRLECVVRKLNLLFGSNCGAALAALHGLILARKPLATVGDAFHLARMLAGSVTGEAALSMLLEAPVRGVRPDSSSIRREAEKQALRAANYLIAVAPLDMPLPRNIDETAELAQRMLPAHERTEMAEPLPAGACRATIPAKAILAAMALARNPGAELLPHLKMAYFAWCNGFHEEGPGTPLDSAKEHFFALSRYTGLVS</sequence>
<dbReference type="EMBL" id="CP002745">
    <property type="protein sequence ID" value="AEK64150.1"/>
    <property type="molecule type" value="Genomic_DNA"/>
</dbReference>
<dbReference type="Proteomes" id="UP000008392">
    <property type="component" value="Chromosome"/>
</dbReference>
<proteinExistence type="predicted"/>
<reference evidence="1 2" key="4">
    <citation type="journal article" date="2010" name="Environ. Microbiol.">
        <title>The bacterial genus Collimonas: mycophagy, weathering and other adaptive solutions to life in oligotrophic soil environments.</title>
        <authorList>
            <person name="Leveau J.H."/>
            <person name="Uroz S."/>
            <person name="de Boer W."/>
        </authorList>
    </citation>
    <scope>NUCLEOTIDE SEQUENCE [LARGE SCALE GENOMIC DNA]</scope>
    <source>
        <strain evidence="1 2">Ter331</strain>
    </source>
</reference>
<organism evidence="1 2">
    <name type="scientific">Collimonas fungivorans (strain Ter331)</name>
    <dbReference type="NCBI Taxonomy" id="1005048"/>
    <lineage>
        <taxon>Bacteria</taxon>
        <taxon>Pseudomonadati</taxon>
        <taxon>Pseudomonadota</taxon>
        <taxon>Betaproteobacteria</taxon>
        <taxon>Burkholderiales</taxon>
        <taxon>Oxalobacteraceae</taxon>
        <taxon>Collimonas</taxon>
    </lineage>
</organism>
<dbReference type="AlphaFoldDB" id="G0AFR1"/>
<accession>G0AFR1</accession>
<protein>
    <submittedName>
        <fullName evidence="1">Putative type III effector protein</fullName>
    </submittedName>
</protein>
<reference evidence="1 2" key="2">
    <citation type="journal article" date="2006" name="J. Microbiol. Methods">
        <title>Genomic flank-sequencing of plasposon insertion sites for rapid identification of functional genes.</title>
        <authorList>
            <person name="Leveau J.H."/>
            <person name="Gerards S."/>
            <person name="Fritsche K."/>
            <person name="Zondag G."/>
            <person name="van Veen J.A."/>
        </authorList>
    </citation>
    <scope>NUCLEOTIDE SEQUENCE [LARGE SCALE GENOMIC DNA]</scope>
    <source>
        <strain evidence="1 2">Ter331</strain>
    </source>
</reference>
<evidence type="ECO:0000313" key="2">
    <source>
        <dbReference type="Proteomes" id="UP000008392"/>
    </source>
</evidence>
<reference evidence="1 2" key="5">
    <citation type="journal article" date="2011" name="ISME J.">
        <title>Dual transcriptional profiling of a bacterial/fungal confrontation: Collimonas fungivorans versus Aspergillus niger.</title>
        <authorList>
            <person name="Mela F."/>
            <person name="Fritsche K."/>
            <person name="de Boer W."/>
            <person name="van Veen J.A."/>
            <person name="de Graaff L.H."/>
            <person name="van den Berg M."/>
            <person name="Leveau J.H."/>
        </authorList>
    </citation>
    <scope>NUCLEOTIDE SEQUENCE [LARGE SCALE GENOMIC DNA]</scope>
    <source>
        <strain evidence="1 2">Ter331</strain>
    </source>
</reference>
<keyword evidence="2" id="KW-1185">Reference proteome</keyword>
<gene>
    <name evidence="1" type="ordered locus">CFU_4329</name>
</gene>
<reference evidence="2" key="6">
    <citation type="submission" date="2011-05" db="EMBL/GenBank/DDBJ databases">
        <title>Complete sequence of Collimonas fungivorans Ter331.</title>
        <authorList>
            <person name="Leveau J.H."/>
        </authorList>
    </citation>
    <scope>NUCLEOTIDE SEQUENCE [LARGE SCALE GENOMIC DNA]</scope>
    <source>
        <strain evidence="2">Ter331</strain>
    </source>
</reference>
<evidence type="ECO:0000313" key="1">
    <source>
        <dbReference type="EMBL" id="AEK64150.1"/>
    </source>
</evidence>
<dbReference type="HOGENOM" id="CLU_823120_0_0_4"/>
<name>G0AFR1_COLFT</name>
<reference evidence="1 2" key="1">
    <citation type="journal article" date="2004" name="Environ. Microbiol.">
        <title>Phylogeny-function analysis of (meta)genomic libraries: screening for expression of ribosomal RNA genes by large-insert library fluorescent in situ hybridization (LIL-FISH).</title>
        <authorList>
            <person name="Leveau J.H."/>
            <person name="Gerards S."/>
            <person name="de Boer W."/>
            <person name="van Veen J.A."/>
        </authorList>
    </citation>
    <scope>NUCLEOTIDE SEQUENCE [LARGE SCALE GENOMIC DNA]</scope>
    <source>
        <strain evidence="1 2">Ter331</strain>
    </source>
</reference>